<reference evidence="2" key="1">
    <citation type="submission" date="2018-04" db="EMBL/GenBank/DDBJ databases">
        <title>Whole genome sequencing of Hypsizygus marmoreus.</title>
        <authorList>
            <person name="Choi I.-G."/>
            <person name="Min B."/>
            <person name="Kim J.-G."/>
            <person name="Kim S."/>
            <person name="Oh Y.-L."/>
            <person name="Kong W.-S."/>
            <person name="Park H."/>
            <person name="Jeong J."/>
            <person name="Song E.-S."/>
        </authorList>
    </citation>
    <scope>NUCLEOTIDE SEQUENCE [LARGE SCALE GENOMIC DNA]</scope>
    <source>
        <strain evidence="2">51987-8</strain>
    </source>
</reference>
<feature type="compositionally biased region" description="Acidic residues" evidence="1">
    <location>
        <begin position="83"/>
        <end position="99"/>
    </location>
</feature>
<dbReference type="EMBL" id="LUEZ02000106">
    <property type="protein sequence ID" value="RDB18162.1"/>
    <property type="molecule type" value="Genomic_DNA"/>
</dbReference>
<evidence type="ECO:0000313" key="3">
    <source>
        <dbReference type="Proteomes" id="UP000076154"/>
    </source>
</evidence>
<proteinExistence type="predicted"/>
<organism evidence="2 3">
    <name type="scientific">Hypsizygus marmoreus</name>
    <name type="common">White beech mushroom</name>
    <name type="synonym">Agaricus marmoreus</name>
    <dbReference type="NCBI Taxonomy" id="39966"/>
    <lineage>
        <taxon>Eukaryota</taxon>
        <taxon>Fungi</taxon>
        <taxon>Dikarya</taxon>
        <taxon>Basidiomycota</taxon>
        <taxon>Agaricomycotina</taxon>
        <taxon>Agaricomycetes</taxon>
        <taxon>Agaricomycetidae</taxon>
        <taxon>Agaricales</taxon>
        <taxon>Tricholomatineae</taxon>
        <taxon>Lyophyllaceae</taxon>
        <taxon>Hypsizygus</taxon>
    </lineage>
</organism>
<gene>
    <name evidence="2" type="ORF">Hypma_000562</name>
</gene>
<comment type="caution">
    <text evidence="2">The sequence shown here is derived from an EMBL/GenBank/DDBJ whole genome shotgun (WGS) entry which is preliminary data.</text>
</comment>
<protein>
    <submittedName>
        <fullName evidence="2">Uncharacterized protein</fullName>
    </submittedName>
</protein>
<dbReference type="Proteomes" id="UP000076154">
    <property type="component" value="Unassembled WGS sequence"/>
</dbReference>
<name>A0A369JA03_HYPMA</name>
<sequence>MSEAVLPEGPARGRGRGKSRGGLGKYLRARGRGRGLGRPAVFTERLVLEGEKDDEEDGEEAAEKARKFSRRQLGSNIDRYLEPEPELGSDGEPLVEPEVDLSSFLERQKISDAGPSLPPLDDDDADVDATLAHISSQSKASASSKKGRVEQIEWDEELDELSRDKASAEATWELKSRFRAKAERLRGKPTQSHPRKTGSSYIDAPALPLPDGSVPVSKNPKDDMQDFLDDLLG</sequence>
<accession>A0A369JA03</accession>
<dbReference type="InParanoid" id="A0A369JA03"/>
<feature type="region of interest" description="Disordered" evidence="1">
    <location>
        <begin position="47"/>
        <end position="149"/>
    </location>
</feature>
<evidence type="ECO:0000313" key="2">
    <source>
        <dbReference type="EMBL" id="RDB18162.1"/>
    </source>
</evidence>
<keyword evidence="3" id="KW-1185">Reference proteome</keyword>
<evidence type="ECO:0000256" key="1">
    <source>
        <dbReference type="SAM" id="MobiDB-lite"/>
    </source>
</evidence>
<feature type="compositionally biased region" description="Acidic residues" evidence="1">
    <location>
        <begin position="51"/>
        <end position="60"/>
    </location>
</feature>
<feature type="compositionally biased region" description="Polar residues" evidence="1">
    <location>
        <begin position="189"/>
        <end position="200"/>
    </location>
</feature>
<feature type="region of interest" description="Disordered" evidence="1">
    <location>
        <begin position="1"/>
        <end position="35"/>
    </location>
</feature>
<dbReference type="AlphaFoldDB" id="A0A369JA03"/>
<feature type="compositionally biased region" description="Low complexity" evidence="1">
    <location>
        <begin position="128"/>
        <end position="144"/>
    </location>
</feature>
<feature type="region of interest" description="Disordered" evidence="1">
    <location>
        <begin position="182"/>
        <end position="233"/>
    </location>
</feature>